<keyword evidence="3" id="KW-1185">Reference proteome</keyword>
<accession>A0AAN9YUZ6</accession>
<evidence type="ECO:0000313" key="2">
    <source>
        <dbReference type="EMBL" id="KAK7755582.1"/>
    </source>
</evidence>
<dbReference type="AlphaFoldDB" id="A0AAN9YUZ6"/>
<reference evidence="2 3" key="1">
    <citation type="submission" date="2024-02" db="EMBL/GenBank/DDBJ databases">
        <title>De novo assembly and annotation of 12 fungi associated with fruit tree decline syndrome in Ontario, Canada.</title>
        <authorList>
            <person name="Sulman M."/>
            <person name="Ellouze W."/>
            <person name="Ilyukhin E."/>
        </authorList>
    </citation>
    <scope>NUCLEOTIDE SEQUENCE [LARGE SCALE GENOMIC DNA]</scope>
    <source>
        <strain evidence="2 3">M11/M66-122</strain>
    </source>
</reference>
<dbReference type="EMBL" id="JAKJXP020000012">
    <property type="protein sequence ID" value="KAK7755582.1"/>
    <property type="molecule type" value="Genomic_DNA"/>
</dbReference>
<evidence type="ECO:0000259" key="1">
    <source>
        <dbReference type="Pfam" id="PF07883"/>
    </source>
</evidence>
<name>A0AAN9YUZ6_9PEZI</name>
<feature type="domain" description="Cupin type-2" evidence="1">
    <location>
        <begin position="47"/>
        <end position="96"/>
    </location>
</feature>
<proteinExistence type="predicted"/>
<dbReference type="InterPro" id="IPR011051">
    <property type="entry name" value="RmlC_Cupin_sf"/>
</dbReference>
<dbReference type="InterPro" id="IPR014710">
    <property type="entry name" value="RmlC-like_jellyroll"/>
</dbReference>
<protein>
    <recommendedName>
        <fullName evidence="1">Cupin type-2 domain-containing protein</fullName>
    </recommendedName>
</protein>
<dbReference type="InterPro" id="IPR013096">
    <property type="entry name" value="Cupin_2"/>
</dbReference>
<sequence length="118" mass="13184">MSSVNVLKTLGVGKGITMDITVNEAEPEDSVNRYAMVTTSTGEEALHIPAHWHKDHAEYLSVIEGRVEIHINGDKFVLKAGDPAVFVPRRVVHSIRGFQNERLVFRERPDPAGMYKAM</sequence>
<gene>
    <name evidence="2" type="ORF">SLS62_002517</name>
</gene>
<organism evidence="2 3">
    <name type="scientific">Diatrype stigma</name>
    <dbReference type="NCBI Taxonomy" id="117547"/>
    <lineage>
        <taxon>Eukaryota</taxon>
        <taxon>Fungi</taxon>
        <taxon>Dikarya</taxon>
        <taxon>Ascomycota</taxon>
        <taxon>Pezizomycotina</taxon>
        <taxon>Sordariomycetes</taxon>
        <taxon>Xylariomycetidae</taxon>
        <taxon>Xylariales</taxon>
        <taxon>Diatrypaceae</taxon>
        <taxon>Diatrype</taxon>
    </lineage>
</organism>
<evidence type="ECO:0000313" key="3">
    <source>
        <dbReference type="Proteomes" id="UP001320420"/>
    </source>
</evidence>
<dbReference type="SUPFAM" id="SSF51182">
    <property type="entry name" value="RmlC-like cupins"/>
    <property type="match status" value="1"/>
</dbReference>
<dbReference type="Gene3D" id="2.60.120.10">
    <property type="entry name" value="Jelly Rolls"/>
    <property type="match status" value="1"/>
</dbReference>
<dbReference type="Proteomes" id="UP001320420">
    <property type="component" value="Unassembled WGS sequence"/>
</dbReference>
<comment type="caution">
    <text evidence="2">The sequence shown here is derived from an EMBL/GenBank/DDBJ whole genome shotgun (WGS) entry which is preliminary data.</text>
</comment>
<dbReference type="Pfam" id="PF07883">
    <property type="entry name" value="Cupin_2"/>
    <property type="match status" value="1"/>
</dbReference>